<evidence type="ECO:0000256" key="4">
    <source>
        <dbReference type="ARBA" id="ARBA00022692"/>
    </source>
</evidence>
<gene>
    <name evidence="13" type="ORF">GEV33_008469</name>
</gene>
<evidence type="ECO:0000256" key="1">
    <source>
        <dbReference type="ARBA" id="ARBA00004651"/>
    </source>
</evidence>
<keyword evidence="14" id="KW-1185">Reference proteome</keyword>
<keyword evidence="2" id="KW-1003">Cell membrane</keyword>
<dbReference type="SUPFAM" id="SSF56672">
    <property type="entry name" value="DNA/RNA polymerases"/>
    <property type="match status" value="1"/>
</dbReference>
<feature type="transmembrane region" description="Helical" evidence="11">
    <location>
        <begin position="1018"/>
        <end position="1035"/>
    </location>
</feature>
<evidence type="ECO:0000256" key="5">
    <source>
        <dbReference type="ARBA" id="ARBA00022725"/>
    </source>
</evidence>
<evidence type="ECO:0000256" key="6">
    <source>
        <dbReference type="ARBA" id="ARBA00022989"/>
    </source>
</evidence>
<protein>
    <recommendedName>
        <fullName evidence="12">Tf2-1-like SH3-like domain-containing protein</fullName>
    </recommendedName>
</protein>
<dbReference type="GO" id="GO:0005549">
    <property type="term" value="F:odorant binding"/>
    <property type="evidence" value="ECO:0007669"/>
    <property type="project" value="InterPro"/>
</dbReference>
<dbReference type="PANTHER" id="PTHR21137:SF35">
    <property type="entry name" value="ODORANT RECEPTOR 19A-RELATED"/>
    <property type="match status" value="1"/>
</dbReference>
<reference evidence="13" key="2">
    <citation type="submission" date="2021-08" db="EMBL/GenBank/DDBJ databases">
        <authorList>
            <person name="Eriksson T."/>
        </authorList>
    </citation>
    <scope>NUCLEOTIDE SEQUENCE</scope>
    <source>
        <strain evidence="13">Stoneville</strain>
        <tissue evidence="13">Whole head</tissue>
    </source>
</reference>
<keyword evidence="5" id="KW-0552">Olfaction</keyword>
<evidence type="ECO:0000256" key="2">
    <source>
        <dbReference type="ARBA" id="ARBA00022475"/>
    </source>
</evidence>
<feature type="transmembrane region" description="Helical" evidence="11">
    <location>
        <begin position="791"/>
        <end position="813"/>
    </location>
</feature>
<comment type="subcellular location">
    <subcellularLocation>
        <location evidence="1">Cell membrane</location>
        <topology evidence="1">Multi-pass membrane protein</topology>
    </subcellularLocation>
</comment>
<dbReference type="GO" id="GO:0071897">
    <property type="term" value="P:DNA biosynthetic process"/>
    <property type="evidence" value="ECO:0007669"/>
    <property type="project" value="UniProtKB-ARBA"/>
</dbReference>
<keyword evidence="9" id="KW-0807">Transducer</keyword>
<feature type="domain" description="Tf2-1-like SH3-like" evidence="12">
    <location>
        <begin position="461"/>
        <end position="513"/>
    </location>
</feature>
<accession>A0A8J6HHH5</accession>
<comment type="caution">
    <text evidence="13">The sequence shown here is derived from an EMBL/GenBank/DDBJ whole genome shotgun (WGS) entry which is preliminary data.</text>
</comment>
<feature type="region of interest" description="Disordered" evidence="10">
    <location>
        <begin position="26"/>
        <end position="53"/>
    </location>
</feature>
<dbReference type="Proteomes" id="UP000719412">
    <property type="component" value="Unassembled WGS sequence"/>
</dbReference>
<feature type="transmembrane region" description="Helical" evidence="11">
    <location>
        <begin position="881"/>
        <end position="901"/>
    </location>
</feature>
<name>A0A8J6HHH5_TENMO</name>
<keyword evidence="3" id="KW-0716">Sensory transduction</keyword>
<dbReference type="InterPro" id="IPR043502">
    <property type="entry name" value="DNA/RNA_pol_sf"/>
</dbReference>
<proteinExistence type="predicted"/>
<reference evidence="13" key="1">
    <citation type="journal article" date="2020" name="J Insects Food Feed">
        <title>The yellow mealworm (Tenebrio molitor) genome: a resource for the emerging insects as food and feed industry.</title>
        <authorList>
            <person name="Eriksson T."/>
            <person name="Andere A."/>
            <person name="Kelstrup H."/>
            <person name="Emery V."/>
            <person name="Picard C."/>
        </authorList>
    </citation>
    <scope>NUCLEOTIDE SEQUENCE</scope>
    <source>
        <strain evidence="13">Stoneville</strain>
        <tissue evidence="13">Whole head</tissue>
    </source>
</reference>
<evidence type="ECO:0000256" key="7">
    <source>
        <dbReference type="ARBA" id="ARBA00023136"/>
    </source>
</evidence>
<feature type="transmembrane region" description="Helical" evidence="11">
    <location>
        <begin position="921"/>
        <end position="943"/>
    </location>
</feature>
<evidence type="ECO:0000256" key="11">
    <source>
        <dbReference type="SAM" id="Phobius"/>
    </source>
</evidence>
<dbReference type="Pfam" id="PF02949">
    <property type="entry name" value="7tm_6"/>
    <property type="match status" value="1"/>
</dbReference>
<dbReference type="EMBL" id="JABDTM020024399">
    <property type="protein sequence ID" value="KAH0814322.1"/>
    <property type="molecule type" value="Genomic_DNA"/>
</dbReference>
<dbReference type="GO" id="GO:0004984">
    <property type="term" value="F:olfactory receptor activity"/>
    <property type="evidence" value="ECO:0007669"/>
    <property type="project" value="InterPro"/>
</dbReference>
<dbReference type="PANTHER" id="PTHR21137">
    <property type="entry name" value="ODORANT RECEPTOR"/>
    <property type="match status" value="1"/>
</dbReference>
<organism evidence="13 14">
    <name type="scientific">Tenebrio molitor</name>
    <name type="common">Yellow mealworm beetle</name>
    <dbReference type="NCBI Taxonomy" id="7067"/>
    <lineage>
        <taxon>Eukaryota</taxon>
        <taxon>Metazoa</taxon>
        <taxon>Ecdysozoa</taxon>
        <taxon>Arthropoda</taxon>
        <taxon>Hexapoda</taxon>
        <taxon>Insecta</taxon>
        <taxon>Pterygota</taxon>
        <taxon>Neoptera</taxon>
        <taxon>Endopterygota</taxon>
        <taxon>Coleoptera</taxon>
        <taxon>Polyphaga</taxon>
        <taxon>Cucujiformia</taxon>
        <taxon>Tenebrionidae</taxon>
        <taxon>Tenebrio</taxon>
    </lineage>
</organism>
<evidence type="ECO:0000313" key="13">
    <source>
        <dbReference type="EMBL" id="KAH0814322.1"/>
    </source>
</evidence>
<keyword evidence="8" id="KW-0675">Receptor</keyword>
<evidence type="ECO:0000313" key="14">
    <source>
        <dbReference type="Proteomes" id="UP000719412"/>
    </source>
</evidence>
<evidence type="ECO:0000259" key="12">
    <source>
        <dbReference type="Pfam" id="PF24626"/>
    </source>
</evidence>
<evidence type="ECO:0000256" key="8">
    <source>
        <dbReference type="ARBA" id="ARBA00023170"/>
    </source>
</evidence>
<dbReference type="Pfam" id="PF24626">
    <property type="entry name" value="SH3_Tf2-1"/>
    <property type="match status" value="1"/>
</dbReference>
<dbReference type="InterPro" id="IPR056924">
    <property type="entry name" value="SH3_Tf2-1"/>
</dbReference>
<keyword evidence="7 11" id="KW-0472">Membrane</keyword>
<dbReference type="InterPro" id="IPR004117">
    <property type="entry name" value="7tm6_olfct_rcpt"/>
</dbReference>
<keyword evidence="4 11" id="KW-0812">Transmembrane</keyword>
<evidence type="ECO:0000256" key="9">
    <source>
        <dbReference type="ARBA" id="ARBA00023224"/>
    </source>
</evidence>
<keyword evidence="6 11" id="KW-1133">Transmembrane helix</keyword>
<sequence>MGAVPLACVLRNATAETTDDEAEAVHQRRCKATRPGSRGMAKPRGDDDGNSTSGPLGVLSFFTATCATVASENQLPGPLPSHQLRAEGACGTISTPRLNDAMAIQMFQQWMTRLGPTTTPVAASATQVCCYGCQRPGIHRKNCPTCNVTDYGTSALNGFCTLNPMAPLRSPTVSVSISGVQESAIADTVACYSVASAGLDKHLLATGHPTQKVIVKATLADNDARENRPLPPTSRITQPAIHDGRNVWNVYQTQGSSDYIMQDAADAQMDYEMESSSGYDSPIRIQLATLHLRPVEGASLPENEKERLNSLLDQHAELFAKTGPPTPFAQYRIDTGDSTLIASPPYRLTPGKRQTTQTEIHAMLEAFQTLKKQLTGTSVLRTADPTCTLDAALLQGEAPEECPIEYTSRLLTKTERNYSTRERELRQREQLVVIIDCRPLPWFIALKPPHDFFNSTKAGRKLETPMKRSKLAPRRDGPYIVLQQNGPTSYVLAARDKPAEPLGTYHVSQLTPYLESEDAAPKPIHPIKNRGRPRKNQYQSGPYYPFRSATVASENQLAGPLPSHQLRADGACGTISTGEALNSLIPEKSKERYDKAYNVFKQWQSENHTMVIEENVLLAYFQELSKKHSPSSLWVYYSMLRSTVGIYENRDIKIFLKLFAFIKRQNVGNEVKKAKVLSDDQFKKFLIEAQEEEYLLTKPFLHFFNSSQNPPAPHYLAEPPAEHLNSQGGGELRLQLSFARVSQHPPTSLICYRLLGKMHQPVNLPQGLKHTIFLLKCIGEWCYPDEHIYKIYKYTVASVLVSTFILSTLYTFLNLDDPEVAKITYYIPSMTIVPIKHVLFRTNFPKILKLMYILESQHDQIRREEQKNIVNKSTLLARNLLKYYIALFLFAIIGVIGNPLINQEKSLPILVWLPFDYHQPVIFETVFFYFSVTAVYFSCVNLLTDLFFYNSMIHVETQCDLISDTFRHLQTISASGSDVVRAGIDKSSGMHRILVECINQYKVTHDFTQILVDCYKEILMVQFACSFLSIIMTMNQLSMAEAMSSDFFRLIFFQMAATGEIFLYCYFGNRTIEKSELLYYASYESIWYNTSKELKKDLLIFMEQLKNPIVLFVWNIFPLNYKTFKAVDNAKILEFLHGTEEHK</sequence>
<feature type="transmembrane region" description="Helical" evidence="11">
    <location>
        <begin position="1047"/>
        <end position="1067"/>
    </location>
</feature>
<dbReference type="GO" id="GO:0005886">
    <property type="term" value="C:plasma membrane"/>
    <property type="evidence" value="ECO:0007669"/>
    <property type="project" value="UniProtKB-SubCell"/>
</dbReference>
<dbReference type="AlphaFoldDB" id="A0A8J6HHH5"/>
<evidence type="ECO:0000256" key="10">
    <source>
        <dbReference type="SAM" id="MobiDB-lite"/>
    </source>
</evidence>
<evidence type="ECO:0000256" key="3">
    <source>
        <dbReference type="ARBA" id="ARBA00022606"/>
    </source>
</evidence>
<dbReference type="GO" id="GO:0007165">
    <property type="term" value="P:signal transduction"/>
    <property type="evidence" value="ECO:0007669"/>
    <property type="project" value="UniProtKB-KW"/>
</dbReference>